<dbReference type="Proteomes" id="UP001151287">
    <property type="component" value="Unassembled WGS sequence"/>
</dbReference>
<sequence length="162" mass="18205">MRRSEWEDRCKSHPEHHLSKGVCPFCLRERLSHISASSSTTNTTHASSSSTNSPYSTNSNLSAGAVIGATSSPPPAMVPSEGNTMKNSDMFQKSRSLAFDVDDEKIKEEIGQKHKDKLKKKKKKIERFFSKIIHGPSKKGESHDLHHSRTMKEKSNPKWVPF</sequence>
<proteinExistence type="predicted"/>
<accession>A0A9Q0HI96</accession>
<feature type="compositionally biased region" description="Low complexity" evidence="1">
    <location>
        <begin position="35"/>
        <end position="62"/>
    </location>
</feature>
<keyword evidence="3" id="KW-1185">Reference proteome</keyword>
<evidence type="ECO:0000256" key="1">
    <source>
        <dbReference type="SAM" id="MobiDB-lite"/>
    </source>
</evidence>
<feature type="compositionally biased region" description="Basic and acidic residues" evidence="1">
    <location>
        <begin position="138"/>
        <end position="156"/>
    </location>
</feature>
<dbReference type="PANTHER" id="PTHR34046">
    <property type="entry name" value="OS06G0218800 PROTEIN"/>
    <property type="match status" value="1"/>
</dbReference>
<evidence type="ECO:0000313" key="3">
    <source>
        <dbReference type="Proteomes" id="UP001151287"/>
    </source>
</evidence>
<dbReference type="Pfam" id="PF05340">
    <property type="entry name" value="DUF740"/>
    <property type="match status" value="1"/>
</dbReference>
<feature type="region of interest" description="Disordered" evidence="1">
    <location>
        <begin position="132"/>
        <end position="162"/>
    </location>
</feature>
<evidence type="ECO:0000313" key="2">
    <source>
        <dbReference type="EMBL" id="KAJ1687209.1"/>
    </source>
</evidence>
<dbReference type="OrthoDB" id="688136at2759"/>
<dbReference type="AlphaFoldDB" id="A0A9Q0HI96"/>
<name>A0A9Q0HI96_9POAL</name>
<comment type="caution">
    <text evidence="2">The sequence shown here is derived from an EMBL/GenBank/DDBJ whole genome shotgun (WGS) entry which is preliminary data.</text>
</comment>
<reference evidence="2" key="1">
    <citation type="journal article" date="2022" name="Cell">
        <title>Repeat-based holocentromeres influence genome architecture and karyotype evolution.</title>
        <authorList>
            <person name="Hofstatter P.G."/>
            <person name="Thangavel G."/>
            <person name="Lux T."/>
            <person name="Neumann P."/>
            <person name="Vondrak T."/>
            <person name="Novak P."/>
            <person name="Zhang M."/>
            <person name="Costa L."/>
            <person name="Castellani M."/>
            <person name="Scott A."/>
            <person name="Toegelov H."/>
            <person name="Fuchs J."/>
            <person name="Mata-Sucre Y."/>
            <person name="Dias Y."/>
            <person name="Vanzela A.L.L."/>
            <person name="Huettel B."/>
            <person name="Almeida C.C.S."/>
            <person name="Simkova H."/>
            <person name="Souza G."/>
            <person name="Pedrosa-Harand A."/>
            <person name="Macas J."/>
            <person name="Mayer K.F.X."/>
            <person name="Houben A."/>
            <person name="Marques A."/>
        </authorList>
    </citation>
    <scope>NUCLEOTIDE SEQUENCE</scope>
    <source>
        <strain evidence="2">RhyBre1mFocal</strain>
    </source>
</reference>
<feature type="region of interest" description="Disordered" evidence="1">
    <location>
        <begin position="35"/>
        <end position="88"/>
    </location>
</feature>
<dbReference type="PANTHER" id="PTHR34046:SF19">
    <property type="entry name" value="RAPIDLY ELICITED PROTEIN, PUTATIVE-RELATED"/>
    <property type="match status" value="1"/>
</dbReference>
<dbReference type="EMBL" id="JAMQYH010000005">
    <property type="protein sequence ID" value="KAJ1687209.1"/>
    <property type="molecule type" value="Genomic_DNA"/>
</dbReference>
<dbReference type="InterPro" id="IPR008004">
    <property type="entry name" value="OCTOPUS-like"/>
</dbReference>
<protein>
    <submittedName>
        <fullName evidence="2">Uncharacterized protein</fullName>
    </submittedName>
</protein>
<gene>
    <name evidence="2" type="ORF">LUZ63_018599</name>
</gene>
<organism evidence="2 3">
    <name type="scientific">Rhynchospora breviuscula</name>
    <dbReference type="NCBI Taxonomy" id="2022672"/>
    <lineage>
        <taxon>Eukaryota</taxon>
        <taxon>Viridiplantae</taxon>
        <taxon>Streptophyta</taxon>
        <taxon>Embryophyta</taxon>
        <taxon>Tracheophyta</taxon>
        <taxon>Spermatophyta</taxon>
        <taxon>Magnoliopsida</taxon>
        <taxon>Liliopsida</taxon>
        <taxon>Poales</taxon>
        <taxon>Cyperaceae</taxon>
        <taxon>Cyperoideae</taxon>
        <taxon>Rhynchosporeae</taxon>
        <taxon>Rhynchospora</taxon>
    </lineage>
</organism>